<dbReference type="EMBL" id="KE343612">
    <property type="protein sequence ID" value="EXB37322.1"/>
    <property type="molecule type" value="Genomic_DNA"/>
</dbReference>
<sequence>MYHKNPNCAANPIGQHTSRCIMWNMYDVCHQSDNEISNLFNGQDLTAALLTAHLDILVFSFVKPSSASKPRPEAEPMSAQSTGYFKKTGG</sequence>
<evidence type="ECO:0000256" key="1">
    <source>
        <dbReference type="SAM" id="MobiDB-lite"/>
    </source>
</evidence>
<evidence type="ECO:0000313" key="3">
    <source>
        <dbReference type="Proteomes" id="UP000030645"/>
    </source>
</evidence>
<gene>
    <name evidence="2" type="ORF">L484_024248</name>
</gene>
<dbReference type="Proteomes" id="UP000030645">
    <property type="component" value="Unassembled WGS sequence"/>
</dbReference>
<feature type="region of interest" description="Disordered" evidence="1">
    <location>
        <begin position="64"/>
        <end position="90"/>
    </location>
</feature>
<reference evidence="3" key="1">
    <citation type="submission" date="2013-01" db="EMBL/GenBank/DDBJ databases">
        <title>Draft Genome Sequence of a Mulberry Tree, Morus notabilis C.K. Schneid.</title>
        <authorList>
            <person name="He N."/>
            <person name="Zhao S."/>
        </authorList>
    </citation>
    <scope>NUCLEOTIDE SEQUENCE</scope>
</reference>
<name>W9QPJ2_9ROSA</name>
<dbReference type="AlphaFoldDB" id="W9QPJ2"/>
<evidence type="ECO:0000313" key="2">
    <source>
        <dbReference type="EMBL" id="EXB37322.1"/>
    </source>
</evidence>
<protein>
    <submittedName>
        <fullName evidence="2">Uncharacterized protein</fullName>
    </submittedName>
</protein>
<accession>W9QPJ2</accession>
<keyword evidence="3" id="KW-1185">Reference proteome</keyword>
<organism evidence="2 3">
    <name type="scientific">Morus notabilis</name>
    <dbReference type="NCBI Taxonomy" id="981085"/>
    <lineage>
        <taxon>Eukaryota</taxon>
        <taxon>Viridiplantae</taxon>
        <taxon>Streptophyta</taxon>
        <taxon>Embryophyta</taxon>
        <taxon>Tracheophyta</taxon>
        <taxon>Spermatophyta</taxon>
        <taxon>Magnoliopsida</taxon>
        <taxon>eudicotyledons</taxon>
        <taxon>Gunneridae</taxon>
        <taxon>Pentapetalae</taxon>
        <taxon>rosids</taxon>
        <taxon>fabids</taxon>
        <taxon>Rosales</taxon>
        <taxon>Moraceae</taxon>
        <taxon>Moreae</taxon>
        <taxon>Morus</taxon>
    </lineage>
</organism>
<proteinExistence type="predicted"/>